<accession>A0A840YAP9</accession>
<feature type="transmembrane region" description="Helical" evidence="2">
    <location>
        <begin position="38"/>
        <end position="56"/>
    </location>
</feature>
<feature type="domain" description="TonB C-terminal" evidence="3">
    <location>
        <begin position="315"/>
        <end position="408"/>
    </location>
</feature>
<dbReference type="GO" id="GO:0055085">
    <property type="term" value="P:transmembrane transport"/>
    <property type="evidence" value="ECO:0007669"/>
    <property type="project" value="InterPro"/>
</dbReference>
<dbReference type="Gene3D" id="3.30.1150.10">
    <property type="match status" value="1"/>
</dbReference>
<keyword evidence="5" id="KW-1185">Reference proteome</keyword>
<feature type="compositionally biased region" description="Basic and acidic residues" evidence="1">
    <location>
        <begin position="1"/>
        <end position="10"/>
    </location>
</feature>
<dbReference type="PROSITE" id="PS52015">
    <property type="entry name" value="TONB_CTD"/>
    <property type="match status" value="1"/>
</dbReference>
<keyword evidence="2" id="KW-1133">Transmembrane helix</keyword>
<dbReference type="EMBL" id="JACIJE010000014">
    <property type="protein sequence ID" value="MBB5691622.1"/>
    <property type="molecule type" value="Genomic_DNA"/>
</dbReference>
<name>A0A840YAP9_9PROT</name>
<evidence type="ECO:0000259" key="3">
    <source>
        <dbReference type="PROSITE" id="PS52015"/>
    </source>
</evidence>
<dbReference type="Proteomes" id="UP000562254">
    <property type="component" value="Unassembled WGS sequence"/>
</dbReference>
<proteinExistence type="predicted"/>
<evidence type="ECO:0000313" key="5">
    <source>
        <dbReference type="Proteomes" id="UP000562254"/>
    </source>
</evidence>
<feature type="compositionally biased region" description="Pro residues" evidence="1">
    <location>
        <begin position="98"/>
        <end position="235"/>
    </location>
</feature>
<comment type="caution">
    <text evidence="4">The sequence shown here is derived from an EMBL/GenBank/DDBJ whole genome shotgun (WGS) entry which is preliminary data.</text>
</comment>
<feature type="region of interest" description="Disordered" evidence="1">
    <location>
        <begin position="60"/>
        <end position="266"/>
    </location>
</feature>
<evidence type="ECO:0000256" key="2">
    <source>
        <dbReference type="SAM" id="Phobius"/>
    </source>
</evidence>
<evidence type="ECO:0000256" key="1">
    <source>
        <dbReference type="SAM" id="MobiDB-lite"/>
    </source>
</evidence>
<organism evidence="4 5">
    <name type="scientific">Neoroseomonas alkaliterrae</name>
    <dbReference type="NCBI Taxonomy" id="1452450"/>
    <lineage>
        <taxon>Bacteria</taxon>
        <taxon>Pseudomonadati</taxon>
        <taxon>Pseudomonadota</taxon>
        <taxon>Alphaproteobacteria</taxon>
        <taxon>Acetobacterales</taxon>
        <taxon>Acetobacteraceae</taxon>
        <taxon>Neoroseomonas</taxon>
    </lineage>
</organism>
<dbReference type="RefSeq" id="WP_184487024.1">
    <property type="nucleotide sequence ID" value="NZ_JACIJE010000014.1"/>
</dbReference>
<dbReference type="InterPro" id="IPR037682">
    <property type="entry name" value="TonB_C"/>
</dbReference>
<gene>
    <name evidence="4" type="ORF">FHS88_003779</name>
</gene>
<feature type="region of interest" description="Disordered" evidence="1">
    <location>
        <begin position="278"/>
        <end position="301"/>
    </location>
</feature>
<feature type="compositionally biased region" description="Pro residues" evidence="1">
    <location>
        <begin position="242"/>
        <end position="261"/>
    </location>
</feature>
<evidence type="ECO:0000313" key="4">
    <source>
        <dbReference type="EMBL" id="MBB5691622.1"/>
    </source>
</evidence>
<dbReference type="PRINTS" id="PR01218">
    <property type="entry name" value="PSTLEXTENSIN"/>
</dbReference>
<feature type="region of interest" description="Disordered" evidence="1">
    <location>
        <begin position="1"/>
        <end position="30"/>
    </location>
</feature>
<dbReference type="AlphaFoldDB" id="A0A840YAP9"/>
<keyword evidence="2" id="KW-0472">Membrane</keyword>
<sequence length="408" mass="42259">MRLSPRDRQPPEAPAFASFPDPRAPLPPARRERGRMRLALLVSALLHIAFALAVLLELDPRSPPPAELPPPSFAVVFRGGSDLAPRGAEAPEQGPVALLPPPPAPAPVPPPPAPLAAPPTPPAPPLPAAPEAPPPTRLAELPPAPPPPAPAAPPPPATPSPAPTPEPPPPAPAPTAQPSPAPPPPPEPPPARPAPPPPPAAAPPPPAPSPPAPAAAPPPRPQPPAPQAAPPPARPPVTAELPMPPPPPPPPPPAAAPPEPRLAPLDLTRRPPVQLGETGRALAPRLGPDVQTGVTLSGPGATESLRVRGAQAGPDWRNAFRLWLQQNLRYPREAVDLGEQGPVSVRINTGPDGRVRSVEMRAPSRSIHLNFYSQNVFRGAQLPPFPPGTAEEEVTIDLTINYILYGRR</sequence>
<dbReference type="SUPFAM" id="SSF74653">
    <property type="entry name" value="TolA/TonB C-terminal domain"/>
    <property type="match status" value="1"/>
</dbReference>
<dbReference type="Pfam" id="PF03544">
    <property type="entry name" value="TonB_C"/>
    <property type="match status" value="1"/>
</dbReference>
<feature type="compositionally biased region" description="Pro residues" evidence="1">
    <location>
        <begin position="61"/>
        <end position="72"/>
    </location>
</feature>
<dbReference type="InterPro" id="IPR003882">
    <property type="entry name" value="Pistil_extensin"/>
</dbReference>
<protein>
    <submittedName>
        <fullName evidence="4">Outer membrane biosynthesis protein TonB</fullName>
    </submittedName>
</protein>
<keyword evidence="2" id="KW-0812">Transmembrane</keyword>
<reference evidence="4 5" key="1">
    <citation type="submission" date="2020-08" db="EMBL/GenBank/DDBJ databases">
        <title>Genomic Encyclopedia of Type Strains, Phase IV (KMG-IV): sequencing the most valuable type-strain genomes for metagenomic binning, comparative biology and taxonomic classification.</title>
        <authorList>
            <person name="Goeker M."/>
        </authorList>
    </citation>
    <scope>NUCLEOTIDE SEQUENCE [LARGE SCALE GENOMIC DNA]</scope>
    <source>
        <strain evidence="4 5">DSM 25895</strain>
    </source>
</reference>